<keyword evidence="9 12" id="KW-0472">Membrane</keyword>
<evidence type="ECO:0000256" key="11">
    <source>
        <dbReference type="ARBA" id="ARBA00023237"/>
    </source>
</evidence>
<evidence type="ECO:0000256" key="7">
    <source>
        <dbReference type="ARBA" id="ARBA00023065"/>
    </source>
</evidence>
<comment type="subcellular location">
    <subcellularLocation>
        <location evidence="1 12">Cell outer membrane</location>
        <topology evidence="1 12">Multi-pass membrane protein</topology>
    </subcellularLocation>
</comment>
<evidence type="ECO:0000256" key="1">
    <source>
        <dbReference type="ARBA" id="ARBA00004571"/>
    </source>
</evidence>
<dbReference type="Pfam" id="PF07715">
    <property type="entry name" value="Plug"/>
    <property type="match status" value="1"/>
</dbReference>
<dbReference type="Pfam" id="PF00593">
    <property type="entry name" value="TonB_dep_Rec_b-barrel"/>
    <property type="match status" value="1"/>
</dbReference>
<evidence type="ECO:0000256" key="10">
    <source>
        <dbReference type="ARBA" id="ARBA00023170"/>
    </source>
</evidence>
<evidence type="ECO:0000256" key="4">
    <source>
        <dbReference type="ARBA" id="ARBA00022452"/>
    </source>
</evidence>
<evidence type="ECO:0000256" key="9">
    <source>
        <dbReference type="ARBA" id="ARBA00023136"/>
    </source>
</evidence>
<dbReference type="CDD" id="cd01347">
    <property type="entry name" value="ligand_gated_channel"/>
    <property type="match status" value="1"/>
</dbReference>
<dbReference type="RefSeq" id="WP_380187520.1">
    <property type="nucleotide sequence ID" value="NZ_JBHTBQ010000014.1"/>
</dbReference>
<dbReference type="PANTHER" id="PTHR30069:SF53">
    <property type="entry name" value="COLICIN I RECEPTOR-RELATED"/>
    <property type="match status" value="1"/>
</dbReference>
<keyword evidence="4 12" id="KW-1134">Transmembrane beta strand</keyword>
<dbReference type="InterPro" id="IPR037066">
    <property type="entry name" value="Plug_dom_sf"/>
</dbReference>
<evidence type="ECO:0000259" key="16">
    <source>
        <dbReference type="Pfam" id="PF07715"/>
    </source>
</evidence>
<comment type="similarity">
    <text evidence="2 12 13">Belongs to the TonB-dependent receptor family.</text>
</comment>
<dbReference type="EMBL" id="JBHTBQ010000014">
    <property type="protein sequence ID" value="MFC7419866.1"/>
    <property type="molecule type" value="Genomic_DNA"/>
</dbReference>
<evidence type="ECO:0000256" key="5">
    <source>
        <dbReference type="ARBA" id="ARBA00022692"/>
    </source>
</evidence>
<keyword evidence="8 13" id="KW-0798">TonB box</keyword>
<dbReference type="Proteomes" id="UP001596473">
    <property type="component" value="Unassembled WGS sequence"/>
</dbReference>
<proteinExistence type="inferred from homology"/>
<keyword evidence="3 12" id="KW-0813">Transport</keyword>
<evidence type="ECO:0000256" key="13">
    <source>
        <dbReference type="RuleBase" id="RU003357"/>
    </source>
</evidence>
<feature type="signal peptide" evidence="14">
    <location>
        <begin position="1"/>
        <end position="19"/>
    </location>
</feature>
<feature type="domain" description="TonB-dependent receptor-like beta-barrel" evidence="15">
    <location>
        <begin position="177"/>
        <end position="582"/>
    </location>
</feature>
<keyword evidence="18" id="KW-1185">Reference proteome</keyword>
<keyword evidence="5 12" id="KW-0812">Transmembrane</keyword>
<organism evidence="17 18">
    <name type="scientific">Iodobacter arcticus</name>
    <dbReference type="NCBI Taxonomy" id="590593"/>
    <lineage>
        <taxon>Bacteria</taxon>
        <taxon>Pseudomonadati</taxon>
        <taxon>Pseudomonadota</taxon>
        <taxon>Betaproteobacteria</taxon>
        <taxon>Neisseriales</taxon>
        <taxon>Chitinibacteraceae</taxon>
        <taxon>Iodobacter</taxon>
    </lineage>
</organism>
<dbReference type="Gene3D" id="2.40.170.20">
    <property type="entry name" value="TonB-dependent receptor, beta-barrel domain"/>
    <property type="match status" value="1"/>
</dbReference>
<evidence type="ECO:0000313" key="18">
    <source>
        <dbReference type="Proteomes" id="UP001596473"/>
    </source>
</evidence>
<dbReference type="SUPFAM" id="SSF56935">
    <property type="entry name" value="Porins"/>
    <property type="match status" value="1"/>
</dbReference>
<protein>
    <submittedName>
        <fullName evidence="17">TonB-dependent receptor domain-containing protein</fullName>
    </submittedName>
</protein>
<accession>A0ABW2QVX0</accession>
<keyword evidence="10 17" id="KW-0675">Receptor</keyword>
<evidence type="ECO:0000256" key="6">
    <source>
        <dbReference type="ARBA" id="ARBA00022729"/>
    </source>
</evidence>
<reference evidence="18" key="1">
    <citation type="journal article" date="2019" name="Int. J. Syst. Evol. Microbiol.">
        <title>The Global Catalogue of Microorganisms (GCM) 10K type strain sequencing project: providing services to taxonomists for standard genome sequencing and annotation.</title>
        <authorList>
            <consortium name="The Broad Institute Genomics Platform"/>
            <consortium name="The Broad Institute Genome Sequencing Center for Infectious Disease"/>
            <person name="Wu L."/>
            <person name="Ma J."/>
        </authorList>
    </citation>
    <scope>NUCLEOTIDE SEQUENCE [LARGE SCALE GENOMIC DNA]</scope>
    <source>
        <strain evidence="18">CCUG 62945</strain>
    </source>
</reference>
<dbReference type="InterPro" id="IPR039426">
    <property type="entry name" value="TonB-dep_rcpt-like"/>
</dbReference>
<dbReference type="InterPro" id="IPR036942">
    <property type="entry name" value="Beta-barrel_TonB_sf"/>
</dbReference>
<evidence type="ECO:0000256" key="12">
    <source>
        <dbReference type="PROSITE-ProRule" id="PRU01360"/>
    </source>
</evidence>
<dbReference type="InterPro" id="IPR000531">
    <property type="entry name" value="Beta-barrel_TonB"/>
</dbReference>
<keyword evidence="11 12" id="KW-0998">Cell outer membrane</keyword>
<dbReference type="PROSITE" id="PS52016">
    <property type="entry name" value="TONB_DEPENDENT_REC_3"/>
    <property type="match status" value="1"/>
</dbReference>
<evidence type="ECO:0000313" key="17">
    <source>
        <dbReference type="EMBL" id="MFC7419866.1"/>
    </source>
</evidence>
<feature type="chain" id="PRO_5045418388" evidence="14">
    <location>
        <begin position="20"/>
        <end position="608"/>
    </location>
</feature>
<sequence>MLFRFAPLSILIASICAQAETIQLPAVVTTAARLPQAAKQVIGDITVIDQKEIETAGAISLPELLARQPGVQITSNGGAGKNTGVFLRGSSGQQTVYLIDGIRFGSATAGGAALQHIPLAQIERIEILRGPAASLYGSDAIGGVIQIFTRQGDKGFHPSIEVGFGTENTRTASVHISGGNGDTRYTVGLAHNQTDGISALSSPKNAPFNTDTDGYENTSLSINASHRINESHEFGTSLLQSWAKNHQDNIYATNYYDYRDEGTTGSGTIWSKNRFTSNWTSKVQVGMSIDDSYNYAPASQWAPEETRFKTKQTQLSWQNELKMGAGVITLGAETVEQAVTSTTKYDVDQRRINSLLAGYLASFDDINLQLNLRNDHNSQFGENTSGSVGGSWQINDAWQVGASYGTAFRAPTFNDLYYPNSGTANLKPEQSQNTELFARYQAHGLQLGVTAYHNKIDDMIILDSKYKPQNISKATIKGLTLTADWQGELLQAGGSFDLLNAKDTSGGLKDGKQLDFRAKQFGSAYLGVTQGQWAARGEVQAQAHREDNRNTPIRLAGYALTNLSVSWQFAKEWQASARVNNVFDTEYQQITNYGTLGRNAMLNLRWQH</sequence>
<evidence type="ECO:0000256" key="2">
    <source>
        <dbReference type="ARBA" id="ARBA00009810"/>
    </source>
</evidence>
<name>A0ABW2QVX0_9NEIS</name>
<feature type="domain" description="TonB-dependent receptor plug" evidence="16">
    <location>
        <begin position="39"/>
        <end position="144"/>
    </location>
</feature>
<dbReference type="Gene3D" id="2.170.130.10">
    <property type="entry name" value="TonB-dependent receptor, plug domain"/>
    <property type="match status" value="1"/>
</dbReference>
<evidence type="ECO:0000256" key="8">
    <source>
        <dbReference type="ARBA" id="ARBA00023077"/>
    </source>
</evidence>
<comment type="caution">
    <text evidence="17">The sequence shown here is derived from an EMBL/GenBank/DDBJ whole genome shotgun (WGS) entry which is preliminary data.</text>
</comment>
<gene>
    <name evidence="17" type="ORF">ACFQNF_08210</name>
</gene>
<evidence type="ECO:0000256" key="14">
    <source>
        <dbReference type="SAM" id="SignalP"/>
    </source>
</evidence>
<evidence type="ECO:0000259" key="15">
    <source>
        <dbReference type="Pfam" id="PF00593"/>
    </source>
</evidence>
<dbReference type="InterPro" id="IPR012910">
    <property type="entry name" value="Plug_dom"/>
</dbReference>
<evidence type="ECO:0000256" key="3">
    <source>
        <dbReference type="ARBA" id="ARBA00022448"/>
    </source>
</evidence>
<keyword evidence="6 14" id="KW-0732">Signal</keyword>
<dbReference type="PANTHER" id="PTHR30069">
    <property type="entry name" value="TONB-DEPENDENT OUTER MEMBRANE RECEPTOR"/>
    <property type="match status" value="1"/>
</dbReference>
<keyword evidence="7" id="KW-0406">Ion transport</keyword>